<evidence type="ECO:0000259" key="4">
    <source>
        <dbReference type="Pfam" id="PF20843"/>
    </source>
</evidence>
<dbReference type="InterPro" id="IPR011043">
    <property type="entry name" value="Gal_Oxase/kelch_b-propeller"/>
</dbReference>
<organism evidence="5 6">
    <name type="scientific">[Emmonsia] crescens</name>
    <dbReference type="NCBI Taxonomy" id="73230"/>
    <lineage>
        <taxon>Eukaryota</taxon>
        <taxon>Fungi</taxon>
        <taxon>Dikarya</taxon>
        <taxon>Ascomycota</taxon>
        <taxon>Pezizomycotina</taxon>
        <taxon>Eurotiomycetes</taxon>
        <taxon>Eurotiomycetidae</taxon>
        <taxon>Onygenales</taxon>
        <taxon>Ajellomycetaceae</taxon>
        <taxon>Emergomyces</taxon>
    </lineage>
</organism>
<reference evidence="5 6" key="1">
    <citation type="submission" date="2017-10" db="EMBL/GenBank/DDBJ databases">
        <title>Comparative genomics in systemic dimorphic fungi from Ajellomycetaceae.</title>
        <authorList>
            <person name="Munoz J.F."/>
            <person name="Mcewen J.G."/>
            <person name="Clay O.K."/>
            <person name="Cuomo C.A."/>
        </authorList>
    </citation>
    <scope>NUCLEOTIDE SEQUENCE [LARGE SCALE GENOMIC DNA]</scope>
    <source>
        <strain evidence="5 6">UAMH4076</strain>
    </source>
</reference>
<evidence type="ECO:0000259" key="3">
    <source>
        <dbReference type="Pfam" id="PF20842"/>
    </source>
</evidence>
<dbReference type="InterPro" id="IPR015915">
    <property type="entry name" value="Kelch-typ_b-propeller"/>
</dbReference>
<dbReference type="Proteomes" id="UP000226031">
    <property type="component" value="Unassembled WGS sequence"/>
</dbReference>
<dbReference type="InterPro" id="IPR024982">
    <property type="entry name" value="Rax2-like_C"/>
</dbReference>
<accession>A0A2B7ZHL8</accession>
<proteinExistence type="predicted"/>
<evidence type="ECO:0000256" key="1">
    <source>
        <dbReference type="SAM" id="Phobius"/>
    </source>
</evidence>
<dbReference type="InterPro" id="IPR011041">
    <property type="entry name" value="Quinoprot_gluc/sorb_DH_b-prop"/>
</dbReference>
<dbReference type="SUPFAM" id="SSF50952">
    <property type="entry name" value="Soluble quinoprotein glucose dehydrogenase"/>
    <property type="match status" value="1"/>
</dbReference>
<keyword evidence="1" id="KW-0472">Membrane</keyword>
<evidence type="ECO:0000313" key="6">
    <source>
        <dbReference type="Proteomes" id="UP000226031"/>
    </source>
</evidence>
<feature type="transmembrane region" description="Helical" evidence="1">
    <location>
        <begin position="1170"/>
        <end position="1193"/>
    </location>
</feature>
<dbReference type="VEuPathDB" id="FungiDB:EMCG_02225"/>
<keyword evidence="6" id="KW-1185">Reference proteome</keyword>
<feature type="domain" description="Rax2-like C-terminal" evidence="2">
    <location>
        <begin position="911"/>
        <end position="1160"/>
    </location>
</feature>
<dbReference type="PANTHER" id="PTHR31778">
    <property type="entry name" value="BUD SITE SELECTION PROTEIN RAX2"/>
    <property type="match status" value="1"/>
</dbReference>
<feature type="domain" description="Rax2-like second" evidence="3">
    <location>
        <begin position="234"/>
        <end position="383"/>
    </location>
</feature>
<evidence type="ECO:0008006" key="7">
    <source>
        <dbReference type="Google" id="ProtNLM"/>
    </source>
</evidence>
<dbReference type="SUPFAM" id="SSF50965">
    <property type="entry name" value="Galactose oxidase, central domain"/>
    <property type="match status" value="1"/>
</dbReference>
<dbReference type="Gene3D" id="2.120.10.80">
    <property type="entry name" value="Kelch-type beta propeller"/>
    <property type="match status" value="1"/>
</dbReference>
<protein>
    <recommendedName>
        <fullName evidence="7">Cellular morphogenesis protein</fullName>
    </recommendedName>
</protein>
<dbReference type="STRING" id="73230.A0A2B7ZHL8"/>
<dbReference type="AlphaFoldDB" id="A0A2B7ZHL8"/>
<dbReference type="PANTHER" id="PTHR31778:SF2">
    <property type="entry name" value="BUD SITE SELECTION PROTEIN RAX2"/>
    <property type="match status" value="1"/>
</dbReference>
<keyword evidence="1" id="KW-1133">Transmembrane helix</keyword>
<evidence type="ECO:0000313" key="5">
    <source>
        <dbReference type="EMBL" id="PGH32502.1"/>
    </source>
</evidence>
<feature type="domain" description="Rax2-like third" evidence="4">
    <location>
        <begin position="394"/>
        <end position="550"/>
    </location>
</feature>
<dbReference type="InterPro" id="IPR048265">
    <property type="entry name" value="Rax2-like_third"/>
</dbReference>
<dbReference type="InterPro" id="IPR048266">
    <property type="entry name" value="Rax2-like_second"/>
</dbReference>
<sequence>MRASSLFGPATASVVSSLYRSAFFALALVPSTINAAQFTPVALPDLDLGPLGRIALTGSFDAITLFQYEEQRRKPSLPNGPRSHSLLATLPNGALASLVSSDADILSLCPLTADDGTITSVVVGGNFTSLGGVESQGIALFDPNSNKVTPISGLPGQVLALLCDEESGNVYVGGDFKESESNNAIIWSPKSGFSHLPFAGFNGPVTSIIKTPQGRIVFGGSFDGLGNTTTPSLKDQQVVNLETASITSGSSTTRASFSDPRNSICKQTRGESAGNPWLLADNAPGFLRAEMRFGFQPTKLRIRNTRSEGRGTKTFRFTAVPDNGILNMTYTDPDTGNLMACDARCPLSNDPSEEFRDFKFVNVVGMNGFQLDISDWYGAGGGFDSVELFQDDIYAYAVDDFNEPTCAGIASRSRASTTGSWTVTPSIQSSSDYLTAQVASTDQPSTSVTFEPDIKQSGNYSVIVFTPGCVPDNTCDTRGIVNVTATFSSDGDKQTESLIAQTNNFDKYDQIYLGFIDASSSNFRPSVKLTPRAGQENINVVASRVQFQLISSTGGLNGLFEFDPSLKEVNSDFSQSAINKAGTDLEPGASIKSLGVGNDIIFVGGSFSSSSSSNIMSFSNGKPSSLPGGGLNSQVNSLLLLDNTLFVGGNFSGTSGGGGQDDDNKSRLRNVAAYSLSSKAWSPLGAGVNGRVESIVQFSVNLTDDKPEVAVGISGNFTHILPFDDNRSNPAPGFAIWVPSRRNWLQNLNVSQRAFTGGLTTSITVRNVTTLFAGNLASGGIASRGAVALTDDDGLGLQSLPVNIQPTGGKLLLQKRVTASQNVSGVITGLFYNGSGRNLTILGGHFSAIGDNNTVIENLLFLDGSNDDAVTGAGPGIDTGSNFLAMGLRGDTLFAGGTVTGRISASNVNGLVAYDLKVPKYASSQPPALEGDIVVVNSIAPRPESDDVYIGGQFQSAGGLPCPSICNFQPASNHWTRLGDGIRGTVSVLEWATKDKLIAAGDFTVGNNKTSLAVYDAVSRTWSSIDGASSKVIPGPVTAFALSREDGSRFWVAGKSSDGSPFLVFYDGSKFRSPGAIFGKQTTIHGIQVIGLRKEHGETEVFDKDQVLLISGRLEIPDFGSASAALYNGTVLTPFILTTTADGQPGTVAELFSENKNTFKGGRRPHSKGIVILVSFCIALGCVFLIVLIGIILNRIQRHRQGYVTAPRGTDRRPDLQRVPPEHLLDSLRQRASGVPAI</sequence>
<dbReference type="GO" id="GO:1902929">
    <property type="term" value="C:plasma membrane of growing cell tip"/>
    <property type="evidence" value="ECO:0007669"/>
    <property type="project" value="TreeGrafter"/>
</dbReference>
<dbReference type="EMBL" id="PDND01000090">
    <property type="protein sequence ID" value="PGH32502.1"/>
    <property type="molecule type" value="Genomic_DNA"/>
</dbReference>
<evidence type="ECO:0000259" key="2">
    <source>
        <dbReference type="Pfam" id="PF12768"/>
    </source>
</evidence>
<keyword evidence="1" id="KW-0812">Transmembrane</keyword>
<dbReference type="Pfam" id="PF20842">
    <property type="entry name" value="Rax2_2"/>
    <property type="match status" value="1"/>
</dbReference>
<gene>
    <name evidence="5" type="ORF">GX50_04676</name>
</gene>
<dbReference type="Pfam" id="PF12768">
    <property type="entry name" value="Rax2"/>
    <property type="match status" value="1"/>
</dbReference>
<name>A0A2B7ZHL8_9EURO</name>
<dbReference type="Pfam" id="PF20843">
    <property type="entry name" value="Rax2_3"/>
    <property type="match status" value="1"/>
</dbReference>
<comment type="caution">
    <text evidence="5">The sequence shown here is derived from an EMBL/GenBank/DDBJ whole genome shotgun (WGS) entry which is preliminary data.</text>
</comment>